<dbReference type="Proteomes" id="UP000035017">
    <property type="component" value="Unassembled WGS sequence"/>
</dbReference>
<feature type="compositionally biased region" description="Basic residues" evidence="1">
    <location>
        <begin position="336"/>
        <end position="351"/>
    </location>
</feature>
<accession>A0A0D0K1T9</accession>
<gene>
    <name evidence="2" type="ORF">RU07_12475</name>
</gene>
<sequence>MRRKTIINGLEKIASDLRHSEASEIISKLIQRETRDSAPSILPAFQKLSLAYNSYSEDEQIILAKLGLHQLYTAEFWALFVDKTGDSFSGQVYGIYGRIQEAYAIADRFSDLLRSERLETVLTNDPKAPLILRDKEILTLILPETSEQFSSPARIAFAIEAVDSFYKAYASIHGLDATDIVILSCDSGSDKSFDFTGVPQIIHSVKELIFGIWDRIVFHGHSQQEANLKLIAESLPVYETINHMVENKAMSPEQGEILRRQVLAASTKFIEAGATIPELDARAVNSPREIMAPERKLLAGPTQQLAPEKPPTSVSYGDEAAMRQRIEELEAEARKRPAAKSIRRPSRSKKT</sequence>
<dbReference type="AlphaFoldDB" id="A0A0D0K1T9"/>
<feature type="region of interest" description="Disordered" evidence="1">
    <location>
        <begin position="298"/>
        <end position="351"/>
    </location>
</feature>
<evidence type="ECO:0000313" key="2">
    <source>
        <dbReference type="EMBL" id="KIQ02251.1"/>
    </source>
</evidence>
<dbReference type="EMBL" id="JXQV01000011">
    <property type="protein sequence ID" value="KIQ02251.1"/>
    <property type="molecule type" value="Genomic_DNA"/>
</dbReference>
<organism evidence="2 3">
    <name type="scientific">Agrobacterium tumefaciens</name>
    <dbReference type="NCBI Taxonomy" id="358"/>
    <lineage>
        <taxon>Bacteria</taxon>
        <taxon>Pseudomonadati</taxon>
        <taxon>Pseudomonadota</taxon>
        <taxon>Alphaproteobacteria</taxon>
        <taxon>Hyphomicrobiales</taxon>
        <taxon>Rhizobiaceae</taxon>
        <taxon>Rhizobium/Agrobacterium group</taxon>
        <taxon>Agrobacterium</taxon>
        <taxon>Agrobacterium tumefaciens complex</taxon>
    </lineage>
</organism>
<reference evidence="2 3" key="1">
    <citation type="submission" date="2014-12" db="EMBL/GenBank/DDBJ databases">
        <title>16Stimator: statistical estimation of ribosomal gene copy numbers from draft genome assemblies.</title>
        <authorList>
            <person name="Perisin M.A."/>
            <person name="Vetter M."/>
            <person name="Gilbert J.A."/>
            <person name="Bergelson J."/>
        </authorList>
    </citation>
    <scope>NUCLEOTIDE SEQUENCE [LARGE SCALE GENOMIC DNA]</scope>
    <source>
        <strain evidence="2 3">MEJ076</strain>
    </source>
</reference>
<name>A0A0D0K1T9_AGRTU</name>
<evidence type="ECO:0000313" key="3">
    <source>
        <dbReference type="Proteomes" id="UP000035017"/>
    </source>
</evidence>
<protein>
    <submittedName>
        <fullName evidence="2">Uncharacterized protein</fullName>
    </submittedName>
</protein>
<feature type="compositionally biased region" description="Basic and acidic residues" evidence="1">
    <location>
        <begin position="320"/>
        <end position="335"/>
    </location>
</feature>
<proteinExistence type="predicted"/>
<comment type="caution">
    <text evidence="2">The sequence shown here is derived from an EMBL/GenBank/DDBJ whole genome shotgun (WGS) entry which is preliminary data.</text>
</comment>
<evidence type="ECO:0000256" key="1">
    <source>
        <dbReference type="SAM" id="MobiDB-lite"/>
    </source>
</evidence>